<name>A0A7J6PD52_PEROL</name>
<evidence type="ECO:0000259" key="6">
    <source>
        <dbReference type="PROSITE" id="PS51767"/>
    </source>
</evidence>
<dbReference type="OrthoDB" id="15189at2759"/>
<dbReference type="InterPro" id="IPR001969">
    <property type="entry name" value="Aspartic_peptidase_AS"/>
</dbReference>
<sequence length="350" mass="37886">MAKPGCCVLSQSVSPHYALLGDILVDGQRMHALIDTGSSALYFTWRDWYERFTFKGACDWLETGCYVCSTPCGSDPVTRISHADQTAVSISPRGGKLRLGSTDVDSIAFGLVVAQDPLPDLIPPVNSIGLGIIPTSNYQSLMDQLRGRLGSTTFAIYLKSNPSGRPLGEVILGGGDPGKYVPPLRYVQLRSQQEYLVTIGTYQVGSGRKTIGINQDALIDTGTQGLIVPQFYVRGLLKDITGQASDAVGGGRRVECTEIPGLSLCVFPCQHRSYFPPIEIGLSPYGDVPITISSSYYTRNLGGICSLAIAAAPPTLDRPRWSLPDFLLVDKYFEFQPSQGRIGIANLRSR</sequence>
<dbReference type="SUPFAM" id="SSF50630">
    <property type="entry name" value="Acid proteases"/>
    <property type="match status" value="1"/>
</dbReference>
<dbReference type="PRINTS" id="PR00792">
    <property type="entry name" value="PEPSIN"/>
</dbReference>
<organism evidence="7 8">
    <name type="scientific">Perkinsus olseni</name>
    <name type="common">Perkinsus atlanticus</name>
    <dbReference type="NCBI Taxonomy" id="32597"/>
    <lineage>
        <taxon>Eukaryota</taxon>
        <taxon>Sar</taxon>
        <taxon>Alveolata</taxon>
        <taxon>Perkinsozoa</taxon>
        <taxon>Perkinsea</taxon>
        <taxon>Perkinsida</taxon>
        <taxon>Perkinsidae</taxon>
        <taxon>Perkinsus</taxon>
    </lineage>
</organism>
<evidence type="ECO:0000256" key="3">
    <source>
        <dbReference type="ARBA" id="ARBA00022750"/>
    </source>
</evidence>
<comment type="similarity">
    <text evidence="1 5">Belongs to the peptidase A1 family.</text>
</comment>
<dbReference type="Pfam" id="PF00026">
    <property type="entry name" value="Asp"/>
    <property type="match status" value="1"/>
</dbReference>
<dbReference type="Proteomes" id="UP000541610">
    <property type="component" value="Unassembled WGS sequence"/>
</dbReference>
<evidence type="ECO:0000256" key="4">
    <source>
        <dbReference type="ARBA" id="ARBA00022801"/>
    </source>
</evidence>
<evidence type="ECO:0000256" key="2">
    <source>
        <dbReference type="ARBA" id="ARBA00022670"/>
    </source>
</evidence>
<dbReference type="GO" id="GO:0005764">
    <property type="term" value="C:lysosome"/>
    <property type="evidence" value="ECO:0007669"/>
    <property type="project" value="TreeGrafter"/>
</dbReference>
<dbReference type="PANTHER" id="PTHR47966">
    <property type="entry name" value="BETA-SITE APP-CLEAVING ENZYME, ISOFORM A-RELATED"/>
    <property type="match status" value="1"/>
</dbReference>
<gene>
    <name evidence="7" type="ORF">FOZ60_010369</name>
</gene>
<evidence type="ECO:0000313" key="7">
    <source>
        <dbReference type="EMBL" id="KAF4693696.1"/>
    </source>
</evidence>
<dbReference type="AlphaFoldDB" id="A0A7J6PD52"/>
<evidence type="ECO:0000256" key="5">
    <source>
        <dbReference type="RuleBase" id="RU000454"/>
    </source>
</evidence>
<evidence type="ECO:0000256" key="1">
    <source>
        <dbReference type="ARBA" id="ARBA00007447"/>
    </source>
</evidence>
<dbReference type="GO" id="GO:0004190">
    <property type="term" value="F:aspartic-type endopeptidase activity"/>
    <property type="evidence" value="ECO:0007669"/>
    <property type="project" value="UniProtKB-KW"/>
</dbReference>
<proteinExistence type="inferred from homology"/>
<reference evidence="7 8" key="1">
    <citation type="submission" date="2020-04" db="EMBL/GenBank/DDBJ databases">
        <title>Perkinsus olseni comparative genomics.</title>
        <authorList>
            <person name="Bogema D.R."/>
        </authorList>
    </citation>
    <scope>NUCLEOTIDE SEQUENCE [LARGE SCALE GENOMIC DNA]</scope>
    <source>
        <strain evidence="7">00978-12</strain>
    </source>
</reference>
<keyword evidence="3 5" id="KW-0064">Aspartyl protease</keyword>
<dbReference type="PANTHER" id="PTHR47966:SF51">
    <property type="entry name" value="BETA-SITE APP-CLEAVING ENZYME, ISOFORM A-RELATED"/>
    <property type="match status" value="1"/>
</dbReference>
<comment type="caution">
    <text evidence="7">The sequence shown here is derived from an EMBL/GenBank/DDBJ whole genome shotgun (WGS) entry which is preliminary data.</text>
</comment>
<dbReference type="Gene3D" id="2.40.70.10">
    <property type="entry name" value="Acid Proteases"/>
    <property type="match status" value="1"/>
</dbReference>
<dbReference type="InterPro" id="IPR021109">
    <property type="entry name" value="Peptidase_aspartic_dom_sf"/>
</dbReference>
<evidence type="ECO:0000313" key="8">
    <source>
        <dbReference type="Proteomes" id="UP000541610"/>
    </source>
</evidence>
<feature type="domain" description="Peptidase A1" evidence="6">
    <location>
        <begin position="17"/>
        <end position="345"/>
    </location>
</feature>
<dbReference type="PROSITE" id="PS00141">
    <property type="entry name" value="ASP_PROTEASE"/>
    <property type="match status" value="1"/>
</dbReference>
<accession>A0A7J6PD52</accession>
<dbReference type="GO" id="GO:0006508">
    <property type="term" value="P:proteolysis"/>
    <property type="evidence" value="ECO:0007669"/>
    <property type="project" value="UniProtKB-KW"/>
</dbReference>
<dbReference type="EMBL" id="JABANP010000042">
    <property type="protein sequence ID" value="KAF4693696.1"/>
    <property type="molecule type" value="Genomic_DNA"/>
</dbReference>
<dbReference type="PROSITE" id="PS51767">
    <property type="entry name" value="PEPTIDASE_A1"/>
    <property type="match status" value="1"/>
</dbReference>
<keyword evidence="4 5" id="KW-0378">Hydrolase</keyword>
<dbReference type="InterPro" id="IPR034164">
    <property type="entry name" value="Pepsin-like_dom"/>
</dbReference>
<dbReference type="InterPro" id="IPR001461">
    <property type="entry name" value="Aspartic_peptidase_A1"/>
</dbReference>
<protein>
    <recommendedName>
        <fullName evidence="6">Peptidase A1 domain-containing protein</fullName>
    </recommendedName>
</protein>
<keyword evidence="2 5" id="KW-0645">Protease</keyword>
<dbReference type="InterPro" id="IPR033121">
    <property type="entry name" value="PEPTIDASE_A1"/>
</dbReference>
<dbReference type="CDD" id="cd05471">
    <property type="entry name" value="pepsin_like"/>
    <property type="match status" value="1"/>
</dbReference>